<dbReference type="EMBL" id="BKCJ010004796">
    <property type="protein sequence ID" value="GEU63138.1"/>
    <property type="molecule type" value="Genomic_DNA"/>
</dbReference>
<evidence type="ECO:0000313" key="2">
    <source>
        <dbReference type="EMBL" id="GEU63138.1"/>
    </source>
</evidence>
<gene>
    <name evidence="2" type="ORF">Tci_035116</name>
</gene>
<name>A0A6L2LN67_TANCI</name>
<feature type="region of interest" description="Disordered" evidence="1">
    <location>
        <begin position="532"/>
        <end position="551"/>
    </location>
</feature>
<proteinExistence type="predicted"/>
<feature type="region of interest" description="Disordered" evidence="1">
    <location>
        <begin position="569"/>
        <end position="588"/>
    </location>
</feature>
<feature type="compositionally biased region" description="Acidic residues" evidence="1">
    <location>
        <begin position="538"/>
        <end position="547"/>
    </location>
</feature>
<dbReference type="AlphaFoldDB" id="A0A6L2LN67"/>
<organism evidence="2">
    <name type="scientific">Tanacetum cinerariifolium</name>
    <name type="common">Dalmatian daisy</name>
    <name type="synonym">Chrysanthemum cinerariifolium</name>
    <dbReference type="NCBI Taxonomy" id="118510"/>
    <lineage>
        <taxon>Eukaryota</taxon>
        <taxon>Viridiplantae</taxon>
        <taxon>Streptophyta</taxon>
        <taxon>Embryophyta</taxon>
        <taxon>Tracheophyta</taxon>
        <taxon>Spermatophyta</taxon>
        <taxon>Magnoliopsida</taxon>
        <taxon>eudicotyledons</taxon>
        <taxon>Gunneridae</taxon>
        <taxon>Pentapetalae</taxon>
        <taxon>asterids</taxon>
        <taxon>campanulids</taxon>
        <taxon>Asterales</taxon>
        <taxon>Asteraceae</taxon>
        <taxon>Asteroideae</taxon>
        <taxon>Anthemideae</taxon>
        <taxon>Anthemidinae</taxon>
        <taxon>Tanacetum</taxon>
    </lineage>
</organism>
<evidence type="ECO:0000256" key="1">
    <source>
        <dbReference type="SAM" id="MobiDB-lite"/>
    </source>
</evidence>
<reference evidence="2" key="1">
    <citation type="journal article" date="2019" name="Sci. Rep.">
        <title>Draft genome of Tanacetum cinerariifolium, the natural source of mosquito coil.</title>
        <authorList>
            <person name="Yamashiro T."/>
            <person name="Shiraishi A."/>
            <person name="Satake H."/>
            <person name="Nakayama K."/>
        </authorList>
    </citation>
    <scope>NUCLEOTIDE SEQUENCE</scope>
</reference>
<accession>A0A6L2LN67</accession>
<protein>
    <submittedName>
        <fullName evidence="2">Uncharacterized protein</fullName>
    </submittedName>
</protein>
<sequence>MRYQALKRKPMTEAQARKNMMIYLKIMARLKMDFFKGMTYNEIRPIFEKHYNSIQAFLKKKDEEVTVQEKRQGEHLEQDTAKKQRIDEEAEELKTHLQIVFNDDDVYIEVIPLALKVPVVDYQIHHEHNKPYYNIIRADGTHQLFLSFITLLKNFNREDLEALGKLVKERFESVEPKNFSDDFLLNTLKIMFEKPNVKASVWRDQKGRYGLEKKYPLTHFTLEQILNNVRLEVEKESEMSLELLSFGVDAVQDFKKMHQGITTAGGRSVISKPLSVIYIPSIALVTLSLSHNRPKPSTLIELCSSHQSPMANLEFCDKHNTVAFLQKPQGSENFHQIVDFLTASHIRNTAKCKVDGQVKTITEASVRRHLKLADADGISSLPTTEIFKQLALMGTRTKRMGIRIPQFNVPSSAADEAITKEMHDGLGRATTTSSSLASEQGSGNISKTQTKATPSGLSFPRTSSEGGLGCLFTMGIVLFRIGLKGCLTCPMNDLLEKNELTIIKVVYNKALITFTKRVKKLEKQLKHKGRRAVINSSDDAEPSLDAEDSPKQERMIEELDTDENVNLVQSSEQGENAAKDKGKGIMQESKLPKKIKESKRIQLSLDENLAQKLYAEELAKETSRQEQEKPFSKAKVRKNMCTYLKNQEGYKQSYFKGLRSGFDLQPECSKKQKLDEQAEVQVDSDPEEDEIKKYMKIVLGEEIAIDAIPLATKPPVIVE</sequence>
<comment type="caution">
    <text evidence="2">The sequence shown here is derived from an EMBL/GenBank/DDBJ whole genome shotgun (WGS) entry which is preliminary data.</text>
</comment>
<feature type="compositionally biased region" description="Polar residues" evidence="1">
    <location>
        <begin position="429"/>
        <end position="460"/>
    </location>
</feature>
<feature type="region of interest" description="Disordered" evidence="1">
    <location>
        <begin position="428"/>
        <end position="460"/>
    </location>
</feature>